<dbReference type="Gene3D" id="3.30.70.330">
    <property type="match status" value="1"/>
</dbReference>
<proteinExistence type="predicted"/>
<dbReference type="AlphaFoldDB" id="A0A813GCQ8"/>
<dbReference type="SUPFAM" id="SSF48403">
    <property type="entry name" value="Ankyrin repeat"/>
    <property type="match status" value="1"/>
</dbReference>
<feature type="compositionally biased region" description="Basic and acidic residues" evidence="5">
    <location>
        <begin position="77"/>
        <end position="94"/>
    </location>
</feature>
<dbReference type="EMBL" id="CAJNNV010028438">
    <property type="protein sequence ID" value="CAE8624611.1"/>
    <property type="molecule type" value="Genomic_DNA"/>
</dbReference>
<feature type="repeat" description="ANK" evidence="3">
    <location>
        <begin position="172"/>
        <end position="204"/>
    </location>
</feature>
<dbReference type="InterPro" id="IPR035979">
    <property type="entry name" value="RBD_domain_sf"/>
</dbReference>
<dbReference type="PROSITE" id="PS50088">
    <property type="entry name" value="ANK_REPEAT"/>
    <property type="match status" value="1"/>
</dbReference>
<dbReference type="Gene3D" id="1.25.40.20">
    <property type="entry name" value="Ankyrin repeat-containing domain"/>
    <property type="match status" value="1"/>
</dbReference>
<evidence type="ECO:0000259" key="6">
    <source>
        <dbReference type="PROSITE" id="PS50102"/>
    </source>
</evidence>
<dbReference type="SUPFAM" id="SSF54928">
    <property type="entry name" value="RNA-binding domain, RBD"/>
    <property type="match status" value="1"/>
</dbReference>
<reference evidence="7" key="1">
    <citation type="submission" date="2021-02" db="EMBL/GenBank/DDBJ databases">
        <authorList>
            <person name="Dougan E. K."/>
            <person name="Rhodes N."/>
            <person name="Thang M."/>
            <person name="Chan C."/>
        </authorList>
    </citation>
    <scope>NUCLEOTIDE SEQUENCE</scope>
</reference>
<gene>
    <name evidence="7" type="ORF">PGLA1383_LOCUS41718</name>
</gene>
<organism evidence="7 8">
    <name type="scientific">Polarella glacialis</name>
    <name type="common">Dinoflagellate</name>
    <dbReference type="NCBI Taxonomy" id="89957"/>
    <lineage>
        <taxon>Eukaryota</taxon>
        <taxon>Sar</taxon>
        <taxon>Alveolata</taxon>
        <taxon>Dinophyceae</taxon>
        <taxon>Suessiales</taxon>
        <taxon>Suessiaceae</taxon>
        <taxon>Polarella</taxon>
    </lineage>
</organism>
<dbReference type="CDD" id="cd00590">
    <property type="entry name" value="RRM_SF"/>
    <property type="match status" value="1"/>
</dbReference>
<dbReference type="GO" id="GO:0003723">
    <property type="term" value="F:RNA binding"/>
    <property type="evidence" value="ECO:0007669"/>
    <property type="project" value="UniProtKB-UniRule"/>
</dbReference>
<keyword evidence="2 3" id="KW-0040">ANK repeat</keyword>
<evidence type="ECO:0000256" key="3">
    <source>
        <dbReference type="PROSITE-ProRule" id="PRU00023"/>
    </source>
</evidence>
<dbReference type="InterPro" id="IPR050776">
    <property type="entry name" value="Ank_Repeat/CDKN_Inhibitor"/>
</dbReference>
<keyword evidence="4" id="KW-0694">RNA-binding</keyword>
<feature type="non-terminal residue" evidence="7">
    <location>
        <position position="1"/>
    </location>
</feature>
<evidence type="ECO:0000256" key="1">
    <source>
        <dbReference type="ARBA" id="ARBA00022737"/>
    </source>
</evidence>
<dbReference type="Pfam" id="PF12796">
    <property type="entry name" value="Ank_2"/>
    <property type="match status" value="1"/>
</dbReference>
<dbReference type="Proteomes" id="UP000654075">
    <property type="component" value="Unassembled WGS sequence"/>
</dbReference>
<evidence type="ECO:0000313" key="7">
    <source>
        <dbReference type="EMBL" id="CAE8624611.1"/>
    </source>
</evidence>
<sequence length="353" mass="38249">LTAFGLAVRYQQFACVQAFLDDIGPPPRLMRPSTAEAMRRTSNKAPLTIPALKGSLGGGSDDESPGLESPFSLVSPKSERGGDKDRSKRKIVQEGKVTRGADPFGLVLTATDRRTALLAEQEKGVESVAKVVLLQLDSYQRSPLLLAVRAKNSVIAMALLEARADPEAPDVNGDSVLHVAIATGQREIVETLMELRVNVDKVNKDGKTPLDLCQDVLLKNMLDRQKVASILKKSGTSDVASSNGGKAAGKPVKPKHRIRLEGLPREMTEDMLYEQLRLLIKRTGAPKPVHVSVALDPITSRRKGYAYADFMDGAAAELASVKGDGQKIGERKVRVFLEIFVSDEPPPPEEPED</sequence>
<dbReference type="InterPro" id="IPR002110">
    <property type="entry name" value="Ankyrin_rpt"/>
</dbReference>
<keyword evidence="8" id="KW-1185">Reference proteome</keyword>
<evidence type="ECO:0000256" key="2">
    <source>
        <dbReference type="ARBA" id="ARBA00023043"/>
    </source>
</evidence>
<protein>
    <recommendedName>
        <fullName evidence="6">RRM domain-containing protein</fullName>
    </recommendedName>
</protein>
<dbReference type="SMART" id="SM00248">
    <property type="entry name" value="ANK"/>
    <property type="match status" value="2"/>
</dbReference>
<dbReference type="InterPro" id="IPR012677">
    <property type="entry name" value="Nucleotide-bd_a/b_plait_sf"/>
</dbReference>
<feature type="domain" description="RRM" evidence="6">
    <location>
        <begin position="256"/>
        <end position="335"/>
    </location>
</feature>
<name>A0A813GCQ8_POLGL</name>
<dbReference type="InterPro" id="IPR000504">
    <property type="entry name" value="RRM_dom"/>
</dbReference>
<accession>A0A813GCQ8</accession>
<dbReference type="InterPro" id="IPR036770">
    <property type="entry name" value="Ankyrin_rpt-contain_sf"/>
</dbReference>
<evidence type="ECO:0000256" key="5">
    <source>
        <dbReference type="SAM" id="MobiDB-lite"/>
    </source>
</evidence>
<dbReference type="SMART" id="SM00360">
    <property type="entry name" value="RRM"/>
    <property type="match status" value="1"/>
</dbReference>
<evidence type="ECO:0000256" key="4">
    <source>
        <dbReference type="PROSITE-ProRule" id="PRU00176"/>
    </source>
</evidence>
<dbReference type="OrthoDB" id="539213at2759"/>
<evidence type="ECO:0000313" key="8">
    <source>
        <dbReference type="Proteomes" id="UP000654075"/>
    </source>
</evidence>
<dbReference type="PROSITE" id="PS50102">
    <property type="entry name" value="RRM"/>
    <property type="match status" value="1"/>
</dbReference>
<dbReference type="PROSITE" id="PS50297">
    <property type="entry name" value="ANK_REP_REGION"/>
    <property type="match status" value="1"/>
</dbReference>
<feature type="region of interest" description="Disordered" evidence="5">
    <location>
        <begin position="25"/>
        <end position="94"/>
    </location>
</feature>
<keyword evidence="1" id="KW-0677">Repeat</keyword>
<comment type="caution">
    <text evidence="7">The sequence shown here is derived from an EMBL/GenBank/DDBJ whole genome shotgun (WGS) entry which is preliminary data.</text>
</comment>
<dbReference type="PANTHER" id="PTHR24201">
    <property type="entry name" value="ANK_REP_REGION DOMAIN-CONTAINING PROTEIN"/>
    <property type="match status" value="1"/>
</dbReference>